<dbReference type="EMBL" id="FN653063">
    <property type="protein sequence ID" value="CBY24789.1"/>
    <property type="molecule type" value="Genomic_DNA"/>
</dbReference>
<organism evidence="15">
    <name type="scientific">Oikopleura dioica</name>
    <name type="common">Tunicate</name>
    <dbReference type="NCBI Taxonomy" id="34765"/>
    <lineage>
        <taxon>Eukaryota</taxon>
        <taxon>Metazoa</taxon>
        <taxon>Chordata</taxon>
        <taxon>Tunicata</taxon>
        <taxon>Appendicularia</taxon>
        <taxon>Copelata</taxon>
        <taxon>Oikopleuridae</taxon>
        <taxon>Oikopleura</taxon>
    </lineage>
</organism>
<evidence type="ECO:0000256" key="4">
    <source>
        <dbReference type="ARBA" id="ARBA00022676"/>
    </source>
</evidence>
<evidence type="ECO:0000256" key="1">
    <source>
        <dbReference type="ARBA" id="ARBA00004167"/>
    </source>
</evidence>
<evidence type="ECO:0000256" key="8">
    <source>
        <dbReference type="ARBA" id="ARBA00022989"/>
    </source>
</evidence>
<keyword evidence="7" id="KW-0735">Signal-anchor</keyword>
<dbReference type="Pfam" id="PF00852">
    <property type="entry name" value="Glyco_transf_10"/>
    <property type="match status" value="1"/>
</dbReference>
<dbReference type="Pfam" id="PF17039">
    <property type="entry name" value="Glyco_tran_10_N"/>
    <property type="match status" value="1"/>
</dbReference>
<dbReference type="InParanoid" id="E4XK13"/>
<proteinExistence type="inferred from homology"/>
<evidence type="ECO:0000256" key="9">
    <source>
        <dbReference type="ARBA" id="ARBA00023136"/>
    </source>
</evidence>
<keyword evidence="11" id="KW-0333">Golgi apparatus</keyword>
<evidence type="ECO:0000256" key="10">
    <source>
        <dbReference type="ARBA" id="ARBA00023180"/>
    </source>
</evidence>
<evidence type="ECO:0000256" key="11">
    <source>
        <dbReference type="RuleBase" id="RU003832"/>
    </source>
</evidence>
<evidence type="ECO:0000256" key="12">
    <source>
        <dbReference type="SAM" id="MobiDB-lite"/>
    </source>
</evidence>
<evidence type="ECO:0000256" key="5">
    <source>
        <dbReference type="ARBA" id="ARBA00022679"/>
    </source>
</evidence>
<evidence type="ECO:0000313" key="16">
    <source>
        <dbReference type="Proteomes" id="UP000001307"/>
    </source>
</evidence>
<reference evidence="15" key="1">
    <citation type="journal article" date="2010" name="Science">
        <title>Plasticity of animal genome architecture unmasked by rapid evolution of a pelagic tunicate.</title>
        <authorList>
            <person name="Denoeud F."/>
            <person name="Henriet S."/>
            <person name="Mungpakdee S."/>
            <person name="Aury J.M."/>
            <person name="Da Silva C."/>
            <person name="Brinkmann H."/>
            <person name="Mikhaleva J."/>
            <person name="Olsen L.C."/>
            <person name="Jubin C."/>
            <person name="Canestro C."/>
            <person name="Bouquet J.M."/>
            <person name="Danks G."/>
            <person name="Poulain J."/>
            <person name="Campsteijn C."/>
            <person name="Adamski M."/>
            <person name="Cross I."/>
            <person name="Yadetie F."/>
            <person name="Muffato M."/>
            <person name="Louis A."/>
            <person name="Butcher S."/>
            <person name="Tsagkogeorga G."/>
            <person name="Konrad A."/>
            <person name="Singh S."/>
            <person name="Jensen M.F."/>
            <person name="Cong E.H."/>
            <person name="Eikeseth-Otteraa H."/>
            <person name="Noel B."/>
            <person name="Anthouard V."/>
            <person name="Porcel B.M."/>
            <person name="Kachouri-Lafond R."/>
            <person name="Nishino A."/>
            <person name="Ugolini M."/>
            <person name="Chourrout P."/>
            <person name="Nishida H."/>
            <person name="Aasland R."/>
            <person name="Huzurbazar S."/>
            <person name="Westhof E."/>
            <person name="Delsuc F."/>
            <person name="Lehrach H."/>
            <person name="Reinhardt R."/>
            <person name="Weissenbach J."/>
            <person name="Roy S.W."/>
            <person name="Artiguenave F."/>
            <person name="Postlethwait J.H."/>
            <person name="Manak J.R."/>
            <person name="Thompson E.M."/>
            <person name="Jaillon O."/>
            <person name="Du Pasquier L."/>
            <person name="Boudinot P."/>
            <person name="Liberles D.A."/>
            <person name="Volff J.N."/>
            <person name="Philippe H."/>
            <person name="Lenhard B."/>
            <person name="Roest Crollius H."/>
            <person name="Wincker P."/>
            <person name="Chourrout D."/>
        </authorList>
    </citation>
    <scope>NUCLEOTIDE SEQUENCE [LARGE SCALE GENOMIC DNA]</scope>
</reference>
<feature type="domain" description="Fucosyltransferase C-terminal" evidence="13">
    <location>
        <begin position="305"/>
        <end position="365"/>
    </location>
</feature>
<sequence length="375" mass="44077">MHEQLISRLTPSDRKKWLAKIWGTKMRPQPNREDKVVILGWYENRHIPAMMRIPSKPFQKYGQELCGECYLTNNRSLYVTADAVIINNGPLLSFQKAEDERLRKKDASKRGRSQSEELRPPNLGNETRNSSQYWVFVNYESGIKNIEAQQNLKSFTQEFDSAFNITYSYKRDSDIIRGYGSIQKTMRMYYDENTGEELLSIEEMNEKILKLKNEKTNDLHTGWMISNCDHTPGARLRWSYGQSLIKAGLKLYGEGACFENQTKRSFGDIAKSLKYKNDNFDSVIQKCSRRFDCSRCYGCIFKYPRQIAPPNSFIHAEQFDESADLVYYLDFLDKNDTAYMEYHDWRSLRPEKIKPVHESHFTLCKSKFWSWSVKC</sequence>
<evidence type="ECO:0000256" key="3">
    <source>
        <dbReference type="ARBA" id="ARBA00008919"/>
    </source>
</evidence>
<dbReference type="GO" id="GO:0008417">
    <property type="term" value="F:fucosyltransferase activity"/>
    <property type="evidence" value="ECO:0007669"/>
    <property type="project" value="InterPro"/>
</dbReference>
<keyword evidence="9" id="KW-0472">Membrane</keyword>
<accession>E4XK13</accession>
<dbReference type="InterPro" id="IPR001503">
    <property type="entry name" value="Glyco_trans_10"/>
</dbReference>
<evidence type="ECO:0000256" key="2">
    <source>
        <dbReference type="ARBA" id="ARBA00004922"/>
    </source>
</evidence>
<keyword evidence="6 11" id="KW-0812">Transmembrane</keyword>
<evidence type="ECO:0000256" key="7">
    <source>
        <dbReference type="ARBA" id="ARBA00022968"/>
    </source>
</evidence>
<dbReference type="PANTHER" id="PTHR11929">
    <property type="entry name" value="ALPHA- 1,3 -FUCOSYLTRANSFERASE"/>
    <property type="match status" value="1"/>
</dbReference>
<evidence type="ECO:0000259" key="14">
    <source>
        <dbReference type="Pfam" id="PF17039"/>
    </source>
</evidence>
<evidence type="ECO:0000313" key="15">
    <source>
        <dbReference type="EMBL" id="CBY24789.1"/>
    </source>
</evidence>
<keyword evidence="4 11" id="KW-0328">Glycosyltransferase</keyword>
<dbReference type="GO" id="GO:0032580">
    <property type="term" value="C:Golgi cisterna membrane"/>
    <property type="evidence" value="ECO:0007669"/>
    <property type="project" value="UniProtKB-SubCell"/>
</dbReference>
<dbReference type="InterPro" id="IPR038577">
    <property type="entry name" value="GT10-like_C_sf"/>
</dbReference>
<keyword evidence="8" id="KW-1133">Transmembrane helix</keyword>
<comment type="similarity">
    <text evidence="3 11">Belongs to the glycosyltransferase 10 family.</text>
</comment>
<feature type="domain" description="Fucosyltransferase N-terminal" evidence="14">
    <location>
        <begin position="34"/>
        <end position="180"/>
    </location>
</feature>
<dbReference type="UniPathway" id="UPA00378"/>
<dbReference type="PANTHER" id="PTHR11929:SF194">
    <property type="entry name" value="ALPHA-(1,3)-FUCOSYLTRANSFERASE 10"/>
    <property type="match status" value="1"/>
</dbReference>
<evidence type="ECO:0000259" key="13">
    <source>
        <dbReference type="Pfam" id="PF00852"/>
    </source>
</evidence>
<dbReference type="Proteomes" id="UP000001307">
    <property type="component" value="Unassembled WGS sequence"/>
</dbReference>
<dbReference type="EC" id="2.4.1.-" evidence="11"/>
<keyword evidence="10" id="KW-0325">Glycoprotein</keyword>
<dbReference type="AlphaFoldDB" id="E4XK13"/>
<protein>
    <recommendedName>
        <fullName evidence="11">Fucosyltransferase</fullName>
        <ecNumber evidence="11">2.4.1.-</ecNumber>
    </recommendedName>
</protein>
<gene>
    <name evidence="15" type="ORF">GSOID_T00012962001</name>
</gene>
<comment type="pathway">
    <text evidence="2">Protein modification; protein glycosylation.</text>
</comment>
<name>E4XK13_OIKDI</name>
<comment type="subcellular location">
    <subcellularLocation>
        <location evidence="11">Golgi apparatus</location>
        <location evidence="11">Golgi stack membrane</location>
        <topology evidence="11">Single-pass type II membrane protein</topology>
    </subcellularLocation>
    <subcellularLocation>
        <location evidence="1">Membrane</location>
        <topology evidence="1">Single-pass membrane protein</topology>
    </subcellularLocation>
</comment>
<dbReference type="OrthoDB" id="427096at2759"/>
<keyword evidence="5 11" id="KW-0808">Transferase</keyword>
<keyword evidence="16" id="KW-1185">Reference proteome</keyword>
<evidence type="ECO:0000256" key="6">
    <source>
        <dbReference type="ARBA" id="ARBA00022692"/>
    </source>
</evidence>
<dbReference type="InterPro" id="IPR031481">
    <property type="entry name" value="Glyco_tran_10_N"/>
</dbReference>
<feature type="compositionally biased region" description="Basic and acidic residues" evidence="12">
    <location>
        <begin position="102"/>
        <end position="119"/>
    </location>
</feature>
<feature type="region of interest" description="Disordered" evidence="12">
    <location>
        <begin position="102"/>
        <end position="126"/>
    </location>
</feature>
<dbReference type="InterPro" id="IPR055270">
    <property type="entry name" value="Glyco_tran_10_C"/>
</dbReference>
<dbReference type="SUPFAM" id="SSF53756">
    <property type="entry name" value="UDP-Glycosyltransferase/glycogen phosphorylase"/>
    <property type="match status" value="1"/>
</dbReference>
<dbReference type="Gene3D" id="3.40.50.11660">
    <property type="entry name" value="Glycosyl transferase family 10, C-terminal domain"/>
    <property type="match status" value="1"/>
</dbReference>